<dbReference type="EMBL" id="CP054698">
    <property type="protein sequence ID" value="QMS87614.1"/>
    <property type="molecule type" value="Genomic_DNA"/>
</dbReference>
<dbReference type="Pfam" id="PF02163">
    <property type="entry name" value="Peptidase_M50"/>
    <property type="match status" value="2"/>
</dbReference>
<evidence type="ECO:0000256" key="11">
    <source>
        <dbReference type="ARBA" id="ARBA00023049"/>
    </source>
</evidence>
<evidence type="ECO:0000313" key="20">
    <source>
        <dbReference type="Proteomes" id="UP000514713"/>
    </source>
</evidence>
<accession>A0A7D7LBF1</accession>
<feature type="transmembrane region" description="Helical" evidence="14">
    <location>
        <begin position="194"/>
        <end position="226"/>
    </location>
</feature>
<dbReference type="InterPro" id="IPR008915">
    <property type="entry name" value="Peptidase_M50"/>
</dbReference>
<dbReference type="PIRSF" id="PIRSF006404">
    <property type="entry name" value="UCP006404_Pept_M50_CBS"/>
    <property type="match status" value="1"/>
</dbReference>
<dbReference type="GO" id="GO:0005886">
    <property type="term" value="C:plasma membrane"/>
    <property type="evidence" value="ECO:0007669"/>
    <property type="project" value="UniProtKB-SubCell"/>
</dbReference>
<keyword evidence="5 14" id="KW-0812">Transmembrane</keyword>
<dbReference type="InterPro" id="IPR000644">
    <property type="entry name" value="CBS_dom"/>
</dbReference>
<dbReference type="KEGG" id="ned:HUN01_08490"/>
<keyword evidence="7" id="KW-0677">Repeat</keyword>
<evidence type="ECO:0000256" key="6">
    <source>
        <dbReference type="ARBA" id="ARBA00022723"/>
    </source>
</evidence>
<keyword evidence="4 14" id="KW-0645">Protease</keyword>
<keyword evidence="12 17" id="KW-0129">CBS domain</keyword>
<keyword evidence="9 14" id="KW-0862">Zinc</keyword>
<feature type="binding site" evidence="16">
    <location>
        <position position="165"/>
    </location>
    <ligand>
        <name>Zn(2+)</name>
        <dbReference type="ChEBI" id="CHEBI:29105"/>
        <note>catalytic</note>
    </ligand>
</feature>
<feature type="transmembrane region" description="Helical" evidence="14">
    <location>
        <begin position="106"/>
        <end position="129"/>
    </location>
</feature>
<protein>
    <recommendedName>
        <fullName evidence="14">Zinc metalloprotease</fullName>
    </recommendedName>
</protein>
<dbReference type="PROSITE" id="PS51371">
    <property type="entry name" value="CBS"/>
    <property type="match status" value="2"/>
</dbReference>
<proteinExistence type="inferred from homology"/>
<gene>
    <name evidence="19" type="ORF">HUN01_08490</name>
</gene>
<name>A0A7D7LBF1_9NOSO</name>
<dbReference type="InterPro" id="IPR016483">
    <property type="entry name" value="UCP006404_Pept_M50_CBS"/>
</dbReference>
<evidence type="ECO:0000256" key="7">
    <source>
        <dbReference type="ARBA" id="ARBA00022737"/>
    </source>
</evidence>
<dbReference type="PANTHER" id="PTHR39188:SF3">
    <property type="entry name" value="STAGE IV SPORULATION PROTEIN FB"/>
    <property type="match status" value="1"/>
</dbReference>
<evidence type="ECO:0000256" key="2">
    <source>
        <dbReference type="ARBA" id="ARBA00007931"/>
    </source>
</evidence>
<dbReference type="Proteomes" id="UP000514713">
    <property type="component" value="Chromosome"/>
</dbReference>
<evidence type="ECO:0000256" key="13">
    <source>
        <dbReference type="ARBA" id="ARBA00023136"/>
    </source>
</evidence>
<evidence type="ECO:0000256" key="12">
    <source>
        <dbReference type="ARBA" id="ARBA00023122"/>
    </source>
</evidence>
<evidence type="ECO:0000256" key="5">
    <source>
        <dbReference type="ARBA" id="ARBA00022692"/>
    </source>
</evidence>
<feature type="binding site" evidence="16">
    <location>
        <position position="66"/>
    </location>
    <ligand>
        <name>Zn(2+)</name>
        <dbReference type="ChEBI" id="CHEBI:29105"/>
        <note>catalytic</note>
    </ligand>
</feature>
<sequence>MQGFRLGSIFGFEIRIDLSWLLIVFLILWTLSAGLFPANYPGLSNATYFGMGLVATFLFFASLLAHELSHSLVARTKGIPVEGITLFIFGGVSRTRMDAEHPDDEFQIAIIGPFTSLVLAAFFGLIAYIGTNAGWSVVVTGVASYLGTINLILAIFNMLPGFPLDGGRVFRSLIWKYTGNQKKATKIASTSGKWLAYLLIALGFWELFGSALLSGLWLILIGWFLYNAAEAGYEELLIRTSLEGVKAQEIMTPHPETVNADLTLQDLVDKYFLSRRYQSFPVTEDSHPIGIITLNQVKDIPREEWIYRTVRDAMIPTDTGVTARPEEQMSQVLEKMQESGVRRVLVTQNGSLKGIITANDVAHWLRRQRDLGNQMG</sequence>
<dbReference type="GO" id="GO:0006508">
    <property type="term" value="P:proteolysis"/>
    <property type="evidence" value="ECO:0007669"/>
    <property type="project" value="UniProtKB-KW"/>
</dbReference>
<comment type="subcellular location">
    <subcellularLocation>
        <location evidence="1 14">Cell membrane</location>
        <topology evidence="1 14">Multi-pass membrane protein</topology>
    </subcellularLocation>
</comment>
<dbReference type="InterPro" id="IPR046342">
    <property type="entry name" value="CBS_dom_sf"/>
</dbReference>
<feature type="domain" description="CBS" evidence="18">
    <location>
        <begin position="314"/>
        <end position="371"/>
    </location>
</feature>
<comment type="similarity">
    <text evidence="2 14">Belongs to the peptidase M50B family.</text>
</comment>
<feature type="binding site" evidence="16">
    <location>
        <position position="70"/>
    </location>
    <ligand>
        <name>Zn(2+)</name>
        <dbReference type="ChEBI" id="CHEBI:29105"/>
        <note>catalytic</note>
    </ligand>
</feature>
<feature type="domain" description="CBS" evidence="18">
    <location>
        <begin position="251"/>
        <end position="310"/>
    </location>
</feature>
<dbReference type="RefSeq" id="WP_181930899.1">
    <property type="nucleotide sequence ID" value="NZ_CP054698.1"/>
</dbReference>
<evidence type="ECO:0000256" key="10">
    <source>
        <dbReference type="ARBA" id="ARBA00022989"/>
    </source>
</evidence>
<feature type="active site" evidence="15">
    <location>
        <position position="67"/>
    </location>
</feature>
<evidence type="ECO:0000256" key="1">
    <source>
        <dbReference type="ARBA" id="ARBA00004651"/>
    </source>
</evidence>
<keyword evidence="13 14" id="KW-0472">Membrane</keyword>
<dbReference type="SMART" id="SM00116">
    <property type="entry name" value="CBS"/>
    <property type="match status" value="2"/>
</dbReference>
<dbReference type="AlphaFoldDB" id="A0A7D7LBF1"/>
<evidence type="ECO:0000256" key="17">
    <source>
        <dbReference type="PROSITE-ProRule" id="PRU00703"/>
    </source>
</evidence>
<evidence type="ECO:0000256" key="3">
    <source>
        <dbReference type="ARBA" id="ARBA00022475"/>
    </source>
</evidence>
<evidence type="ECO:0000256" key="14">
    <source>
        <dbReference type="PIRNR" id="PIRNR006404"/>
    </source>
</evidence>
<evidence type="ECO:0000256" key="16">
    <source>
        <dbReference type="PIRSR" id="PIRSR006404-2"/>
    </source>
</evidence>
<evidence type="ECO:0000259" key="18">
    <source>
        <dbReference type="PROSITE" id="PS51371"/>
    </source>
</evidence>
<keyword evidence="11 14" id="KW-0482">Metalloprotease</keyword>
<feature type="transmembrane region" description="Helical" evidence="14">
    <location>
        <begin position="46"/>
        <end position="65"/>
    </location>
</feature>
<evidence type="ECO:0000256" key="15">
    <source>
        <dbReference type="PIRSR" id="PIRSR006404-1"/>
    </source>
</evidence>
<evidence type="ECO:0000256" key="4">
    <source>
        <dbReference type="ARBA" id="ARBA00022670"/>
    </source>
</evidence>
<dbReference type="Pfam" id="PF00571">
    <property type="entry name" value="CBS"/>
    <property type="match status" value="2"/>
</dbReference>
<feature type="transmembrane region" description="Helical" evidence="14">
    <location>
        <begin position="20"/>
        <end position="40"/>
    </location>
</feature>
<dbReference type="CDD" id="cd06164">
    <property type="entry name" value="S2P-M50_SpoIVFB_CBS"/>
    <property type="match status" value="1"/>
</dbReference>
<evidence type="ECO:0000313" key="19">
    <source>
        <dbReference type="EMBL" id="QMS87614.1"/>
    </source>
</evidence>
<keyword evidence="6 14" id="KW-0479">Metal-binding</keyword>
<feature type="transmembrane region" description="Helical" evidence="14">
    <location>
        <begin position="135"/>
        <end position="159"/>
    </location>
</feature>
<keyword evidence="20" id="KW-1185">Reference proteome</keyword>
<dbReference type="GO" id="GO:0046872">
    <property type="term" value="F:metal ion binding"/>
    <property type="evidence" value="ECO:0007669"/>
    <property type="project" value="UniProtKB-UniRule"/>
</dbReference>
<reference evidence="20" key="1">
    <citation type="submission" date="2020-06" db="EMBL/GenBank/DDBJ databases">
        <title>Nostoc edaphicum CCNP1411 genome.</title>
        <authorList>
            <person name="Fidor A."/>
            <person name="Grabski M."/>
            <person name="Gawor J."/>
            <person name="Gromadka R."/>
            <person name="Wegrzyn G."/>
            <person name="Mazur-Marzec H."/>
        </authorList>
    </citation>
    <scope>NUCLEOTIDE SEQUENCE [LARGE SCALE GENOMIC DNA]</scope>
    <source>
        <strain evidence="20">CCNP1411</strain>
    </source>
</reference>
<keyword evidence="10 14" id="KW-1133">Transmembrane helix</keyword>
<dbReference type="SUPFAM" id="SSF54631">
    <property type="entry name" value="CBS-domain pair"/>
    <property type="match status" value="1"/>
</dbReference>
<dbReference type="Gene3D" id="3.10.580.10">
    <property type="entry name" value="CBS-domain"/>
    <property type="match status" value="2"/>
</dbReference>
<dbReference type="PANTHER" id="PTHR39188">
    <property type="entry name" value="MEMBRANE-ASSOCIATED ZINC METALLOPROTEASE M50B"/>
    <property type="match status" value="1"/>
</dbReference>
<organism evidence="19 20">
    <name type="scientific">Nostoc edaphicum CCNP1411</name>
    <dbReference type="NCBI Taxonomy" id="1472755"/>
    <lineage>
        <taxon>Bacteria</taxon>
        <taxon>Bacillati</taxon>
        <taxon>Cyanobacteriota</taxon>
        <taxon>Cyanophyceae</taxon>
        <taxon>Nostocales</taxon>
        <taxon>Nostocaceae</taxon>
        <taxon>Nostoc</taxon>
    </lineage>
</organism>
<evidence type="ECO:0000256" key="9">
    <source>
        <dbReference type="ARBA" id="ARBA00022833"/>
    </source>
</evidence>
<comment type="cofactor">
    <cofactor evidence="14 16">
        <name>Zn(2+)</name>
        <dbReference type="ChEBI" id="CHEBI:29105"/>
    </cofactor>
    <text evidence="14 16">Binds 1 zinc ion per subunit.</text>
</comment>
<dbReference type="GO" id="GO:0008237">
    <property type="term" value="F:metallopeptidase activity"/>
    <property type="evidence" value="ECO:0007669"/>
    <property type="project" value="UniProtKB-UniRule"/>
</dbReference>
<evidence type="ECO:0000256" key="8">
    <source>
        <dbReference type="ARBA" id="ARBA00022801"/>
    </source>
</evidence>
<keyword evidence="8 14" id="KW-0378">Hydrolase</keyword>
<keyword evidence="3 14" id="KW-1003">Cell membrane</keyword>